<dbReference type="GO" id="GO:0005783">
    <property type="term" value="C:endoplasmic reticulum"/>
    <property type="evidence" value="ECO:0007669"/>
    <property type="project" value="InterPro"/>
</dbReference>
<comment type="caution">
    <text evidence="7">The sequence shown here is derived from an EMBL/GenBank/DDBJ whole genome shotgun (WGS) entry which is preliminary data.</text>
</comment>
<dbReference type="OrthoDB" id="10039147at2759"/>
<dbReference type="EMBL" id="QKWK01000002">
    <property type="protein sequence ID" value="TXT13653.1"/>
    <property type="molecule type" value="Genomic_DNA"/>
</dbReference>
<name>A0A7D8Z6Z0_VANHU</name>
<proteinExistence type="predicted"/>
<keyword evidence="3 6" id="KW-1133">Transmembrane helix</keyword>
<gene>
    <name evidence="7" type="ORF">VHUM_01020</name>
</gene>
<evidence type="ECO:0000256" key="2">
    <source>
        <dbReference type="ARBA" id="ARBA00022692"/>
    </source>
</evidence>
<dbReference type="Proteomes" id="UP000473826">
    <property type="component" value="Unassembled WGS sequence"/>
</dbReference>
<keyword evidence="8" id="KW-1185">Reference proteome</keyword>
<evidence type="ECO:0008006" key="9">
    <source>
        <dbReference type="Google" id="ProtNLM"/>
    </source>
</evidence>
<keyword evidence="4 6" id="KW-0472">Membrane</keyword>
<dbReference type="InterPro" id="IPR012879">
    <property type="entry name" value="CCDC47"/>
</dbReference>
<feature type="region of interest" description="Disordered" evidence="5">
    <location>
        <begin position="316"/>
        <end position="373"/>
    </location>
</feature>
<evidence type="ECO:0000256" key="5">
    <source>
        <dbReference type="SAM" id="MobiDB-lite"/>
    </source>
</evidence>
<dbReference type="Pfam" id="PF07946">
    <property type="entry name" value="CCDC47"/>
    <property type="match status" value="1"/>
</dbReference>
<keyword evidence="2 6" id="KW-0812">Transmembrane</keyword>
<feature type="compositionally biased region" description="Basic and acidic residues" evidence="5">
    <location>
        <begin position="343"/>
        <end position="366"/>
    </location>
</feature>
<dbReference type="GO" id="GO:0032469">
    <property type="term" value="P:endoplasmic reticulum calcium ion homeostasis"/>
    <property type="evidence" value="ECO:0007669"/>
    <property type="project" value="InterPro"/>
</dbReference>
<dbReference type="GO" id="GO:0005509">
    <property type="term" value="F:calcium ion binding"/>
    <property type="evidence" value="ECO:0007669"/>
    <property type="project" value="InterPro"/>
</dbReference>
<reference evidence="7 8" key="1">
    <citation type="journal article" date="2019" name="PLoS Genet.">
        <title>Convergent evolution of linked mating-type loci in basidiomycete fungi.</title>
        <authorList>
            <person name="Sun S."/>
            <person name="Coelho M.A."/>
            <person name="Heitman J."/>
            <person name="Nowrousian M."/>
        </authorList>
    </citation>
    <scope>NUCLEOTIDE SEQUENCE [LARGE SCALE GENOMIC DNA]</scope>
    <source>
        <strain evidence="7 8">CBS 4282</strain>
    </source>
</reference>
<comment type="subcellular location">
    <subcellularLocation>
        <location evidence="1">Membrane</location>
        <topology evidence="1">Single-pass membrane protein</topology>
    </subcellularLocation>
</comment>
<accession>A0A7D8Z6Z0</accession>
<sequence>MSGLLQTLAQLTPAAPQQLSRDYDGVEYRWKAFAFRPAAFRFEAYMLAVLGGYVLLHLLGKAYNTGRAKKLYEPYTALIKSQFTLVRPATPSSSALHLLYATGRRNVLALHATLTLLPYHDVITLVYEFVWSIIEPTADISEGFTFGLTLGRGNAGLQGEGLGVWALVNKNSLKKVKEARYDLSFPRLFESAAVPVTHTVFAEHSDVNDVIFKTPNVGVAEVLADPVAADVLKYLIITDQPSERPVRGALKTEYRAREISLAVYKPTNADQEAAVNAWLQVALNLADLEGKPGLLKAEVARKIAKTRVEVDASLNSKYKKEQEEDNPPEVTPEDKRLAKKRAERAQLSEKELKKVEELERKREMRKMQKRQMK</sequence>
<evidence type="ECO:0000256" key="4">
    <source>
        <dbReference type="ARBA" id="ARBA00023136"/>
    </source>
</evidence>
<evidence type="ECO:0000256" key="3">
    <source>
        <dbReference type="ARBA" id="ARBA00022989"/>
    </source>
</evidence>
<organism evidence="7 8">
    <name type="scientific">Vanrija humicola</name>
    <name type="common">Yeast</name>
    <name type="synonym">Cryptococcus humicola</name>
    <dbReference type="NCBI Taxonomy" id="5417"/>
    <lineage>
        <taxon>Eukaryota</taxon>
        <taxon>Fungi</taxon>
        <taxon>Dikarya</taxon>
        <taxon>Basidiomycota</taxon>
        <taxon>Agaricomycotina</taxon>
        <taxon>Tremellomycetes</taxon>
        <taxon>Trichosporonales</taxon>
        <taxon>Trichosporonaceae</taxon>
        <taxon>Vanrija</taxon>
    </lineage>
</organism>
<evidence type="ECO:0000313" key="7">
    <source>
        <dbReference type="EMBL" id="TXT13653.1"/>
    </source>
</evidence>
<evidence type="ECO:0000256" key="6">
    <source>
        <dbReference type="SAM" id="Phobius"/>
    </source>
</evidence>
<evidence type="ECO:0000256" key="1">
    <source>
        <dbReference type="ARBA" id="ARBA00004167"/>
    </source>
</evidence>
<dbReference type="GO" id="GO:0016020">
    <property type="term" value="C:membrane"/>
    <property type="evidence" value="ECO:0007669"/>
    <property type="project" value="UniProtKB-SubCell"/>
</dbReference>
<evidence type="ECO:0000313" key="8">
    <source>
        <dbReference type="Proteomes" id="UP000473826"/>
    </source>
</evidence>
<dbReference type="AlphaFoldDB" id="A0A7D8Z6Z0"/>
<feature type="transmembrane region" description="Helical" evidence="6">
    <location>
        <begin position="40"/>
        <end position="60"/>
    </location>
</feature>
<dbReference type="PANTHER" id="PTHR12883">
    <property type="entry name" value="ADIPOCYTE-SPECIFIC PROTEIN 4-RELATED"/>
    <property type="match status" value="1"/>
</dbReference>
<protein>
    <recommendedName>
        <fullName evidence="9">DUF1682 domain protein</fullName>
    </recommendedName>
</protein>
<dbReference type="PANTHER" id="PTHR12883:SF0">
    <property type="entry name" value="PAT COMPLEX SUBUNIT CCDC47"/>
    <property type="match status" value="1"/>
</dbReference>